<dbReference type="Gene3D" id="3.80.10.10">
    <property type="entry name" value="Ribonuclease Inhibitor"/>
    <property type="match status" value="1"/>
</dbReference>
<dbReference type="InterPro" id="IPR050905">
    <property type="entry name" value="Plant_NBS-LRR"/>
</dbReference>
<dbReference type="eggNOG" id="ENOG502SYYC">
    <property type="taxonomic scope" value="Eukaryota"/>
</dbReference>
<name>J3LVL6_ORYBR</name>
<reference evidence="1" key="1">
    <citation type="journal article" date="2013" name="Nat. Commun.">
        <title>Whole-genome sequencing of Oryza brachyantha reveals mechanisms underlying Oryza genome evolution.</title>
        <authorList>
            <person name="Chen J."/>
            <person name="Huang Q."/>
            <person name="Gao D."/>
            <person name="Wang J."/>
            <person name="Lang Y."/>
            <person name="Liu T."/>
            <person name="Li B."/>
            <person name="Bai Z."/>
            <person name="Luis Goicoechea J."/>
            <person name="Liang C."/>
            <person name="Chen C."/>
            <person name="Zhang W."/>
            <person name="Sun S."/>
            <person name="Liao Y."/>
            <person name="Zhang X."/>
            <person name="Yang L."/>
            <person name="Song C."/>
            <person name="Wang M."/>
            <person name="Shi J."/>
            <person name="Liu G."/>
            <person name="Liu J."/>
            <person name="Zhou H."/>
            <person name="Zhou W."/>
            <person name="Yu Q."/>
            <person name="An N."/>
            <person name="Chen Y."/>
            <person name="Cai Q."/>
            <person name="Wang B."/>
            <person name="Liu B."/>
            <person name="Min J."/>
            <person name="Huang Y."/>
            <person name="Wu H."/>
            <person name="Li Z."/>
            <person name="Zhang Y."/>
            <person name="Yin Y."/>
            <person name="Song W."/>
            <person name="Jiang J."/>
            <person name="Jackson S.A."/>
            <person name="Wing R.A."/>
            <person name="Wang J."/>
            <person name="Chen M."/>
        </authorList>
    </citation>
    <scope>NUCLEOTIDE SEQUENCE [LARGE SCALE GENOMIC DNA]</scope>
    <source>
        <strain evidence="1">cv. IRGC 101232</strain>
    </source>
</reference>
<sequence>MDLFDRQDEEDFSGLDESSRAEIADIGRETYRAFMDRICLLILNNGSDDMVDIASFGFPLNDRFNPIDNRMLWTFRGRLRLNPNITQRVDSSHLFLYNLYYLSGDTWKGLLAREATEITRYSPQLLRLDGTIVADCCMYLLSLNYQGGDIMGYNWATHAYNCWVCDGIINVQEEEEQQDQAWKVAAALHQEIRLEDYSSNTVLDFGDILDTPQNHWIMVTDDGKRNNSTRNTISLFIAFKTVKSLPNYLFHEANNLHILRLCNCTFNFSSPPFNCCHSLRFLGLNKCKALLQEARQDKNNTSLALAIFQRLWVLDVCYTDCELVFPQESTEEQQMALSIREVHINKEKISHNNFAWQRLKNIRKLRVIEPTQPWGKIEEIYEFAHMLKLELLDLSRNNLIQVLPSLSGAANLKTLILDGCLGLEQVGPQGLPPSLSFDSGAGDKAKISSISLAGCSRLVSFTLRGPLPNLKDLDLSRTILKRLDLRDLQAPCIECIILLGCEKLYAILWPEERLPNLRVLHIDTFACHVETEHRQTYAVAMDIRSVQSLVLTSNASFCWSFDKIHLNFCSSSTPKDIALKKERKGPYNTQKVVGLPLHRSIVAMTKPICYKDAILDMIAIDPDDNCSPQQLEPLDLHVEIGQGISYANVVSEQALSAVAFVMNKAKSLHVHDNFSITSVNPKHAMLTGDKGIHWNYLQQCHIKRCGKLGTVFSTDYTNYVFESLKVFSAAELIMANCIWSTGKMNNGDDNKSFAQLRSIHLYSCPRLAYVLPISWAAPYSHLPSLETLHIVRQIFPVEKVALSKISTDHLEFPKLKHIYLHEVPKLQ</sequence>
<dbReference type="AlphaFoldDB" id="J3LVL6"/>
<evidence type="ECO:0000313" key="2">
    <source>
        <dbReference type="Proteomes" id="UP000006038"/>
    </source>
</evidence>
<dbReference type="InterPro" id="IPR032675">
    <property type="entry name" value="LRR_dom_sf"/>
</dbReference>
<dbReference type="Gramene" id="OB04G11910.1">
    <property type="protein sequence ID" value="OB04G11910.1"/>
    <property type="gene ID" value="OB04G11910"/>
</dbReference>
<proteinExistence type="predicted"/>
<evidence type="ECO:0000313" key="1">
    <source>
        <dbReference type="EnsemblPlants" id="OB04G11910.1"/>
    </source>
</evidence>
<organism evidence="1">
    <name type="scientific">Oryza brachyantha</name>
    <name type="common">malo sina</name>
    <dbReference type="NCBI Taxonomy" id="4533"/>
    <lineage>
        <taxon>Eukaryota</taxon>
        <taxon>Viridiplantae</taxon>
        <taxon>Streptophyta</taxon>
        <taxon>Embryophyta</taxon>
        <taxon>Tracheophyta</taxon>
        <taxon>Spermatophyta</taxon>
        <taxon>Magnoliopsida</taxon>
        <taxon>Liliopsida</taxon>
        <taxon>Poales</taxon>
        <taxon>Poaceae</taxon>
        <taxon>BOP clade</taxon>
        <taxon>Oryzoideae</taxon>
        <taxon>Oryzeae</taxon>
        <taxon>Oryzinae</taxon>
        <taxon>Oryza</taxon>
    </lineage>
</organism>
<dbReference type="PANTHER" id="PTHR33463">
    <property type="entry name" value="NB-ARC DOMAIN-CONTAINING PROTEIN-RELATED"/>
    <property type="match status" value="1"/>
</dbReference>
<accession>J3LVL6</accession>
<reference evidence="1" key="2">
    <citation type="submission" date="2013-04" db="UniProtKB">
        <authorList>
            <consortium name="EnsemblPlants"/>
        </authorList>
    </citation>
    <scope>IDENTIFICATION</scope>
</reference>
<dbReference type="EnsemblPlants" id="OB04G11910.1">
    <property type="protein sequence ID" value="OB04G11910.1"/>
    <property type="gene ID" value="OB04G11910"/>
</dbReference>
<dbReference type="PANTHER" id="PTHR33463:SF208">
    <property type="entry name" value="OS04G0166000 PROTEIN"/>
    <property type="match status" value="1"/>
</dbReference>
<keyword evidence="2" id="KW-1185">Reference proteome</keyword>
<dbReference type="SUPFAM" id="SSF52058">
    <property type="entry name" value="L domain-like"/>
    <property type="match status" value="1"/>
</dbReference>
<dbReference type="HOGENOM" id="CLU_020446_0_0_1"/>
<protein>
    <submittedName>
        <fullName evidence="1">Uncharacterized protein</fullName>
    </submittedName>
</protein>
<dbReference type="Proteomes" id="UP000006038">
    <property type="component" value="Chromosome 4"/>
</dbReference>
<dbReference type="OMA" id="FKLEHIC"/>